<evidence type="ECO:0000256" key="2">
    <source>
        <dbReference type="SAM" id="SignalP"/>
    </source>
</evidence>
<evidence type="ECO:0000313" key="3">
    <source>
        <dbReference type="EMBL" id="AKT43923.1"/>
    </source>
</evidence>
<accession>A0A0K1ETF9</accession>
<dbReference type="Proteomes" id="UP000067626">
    <property type="component" value="Chromosome"/>
</dbReference>
<evidence type="ECO:0000313" key="4">
    <source>
        <dbReference type="Proteomes" id="UP000067626"/>
    </source>
</evidence>
<evidence type="ECO:0008006" key="5">
    <source>
        <dbReference type="Google" id="ProtNLM"/>
    </source>
</evidence>
<name>A0A0K1ETF9_CHOCO</name>
<dbReference type="EMBL" id="CP012159">
    <property type="protein sequence ID" value="AKT43923.1"/>
    <property type="molecule type" value="Genomic_DNA"/>
</dbReference>
<feature type="chain" id="PRO_5005459988" description="Carboxypeptidase regulatory-like domain-containing protein" evidence="2">
    <location>
        <begin position="20"/>
        <end position="480"/>
    </location>
</feature>
<reference evidence="3 4" key="1">
    <citation type="submission" date="2015-07" db="EMBL/GenBank/DDBJ databases">
        <title>Genome analysis of myxobacterium Chondromyces crocatus Cm c5 reveals a high potential for natural compound synthesis and the genetic basis for the loss of fruiting body formation.</title>
        <authorList>
            <person name="Zaburannyi N."/>
            <person name="Bunk B."/>
            <person name="Maier J."/>
            <person name="Overmann J."/>
            <person name="Mueller R."/>
        </authorList>
    </citation>
    <scope>NUCLEOTIDE SEQUENCE [LARGE SCALE GENOMIC DNA]</scope>
    <source>
        <strain evidence="3 4">Cm c5</strain>
    </source>
</reference>
<evidence type="ECO:0000256" key="1">
    <source>
        <dbReference type="SAM" id="MobiDB-lite"/>
    </source>
</evidence>
<keyword evidence="2" id="KW-0732">Signal</keyword>
<dbReference type="RefSeq" id="WP_050435329.1">
    <property type="nucleotide sequence ID" value="NZ_CP012159.1"/>
</dbReference>
<dbReference type="STRING" id="52.CMC5_081600"/>
<dbReference type="AlphaFoldDB" id="A0A0K1ETF9"/>
<dbReference type="OrthoDB" id="5518333at2"/>
<sequence>MKTWSLRAGLIVAAAAVPAVVPGWGCSEMSQTGTTEGVGGNSGQGGAGDGGQLFPMGVGGNGGAGPCHNLECQVVQCSGGAKTTVSGVVYEPAGRVPLYNVTVYVPNAPLAPIEDGASCDTCAANLSGKPVAAALTGTDGRFVLEDVPVGENIPLVIQVGKWRREFVLPAVAACVDTPMVDGDLHLPRNQSEGNIPLIALTTGGADALECLVRKMGIDDEEFTSEGGAGRVHLFTGVLGTERFADGLHGGEELTPATNLWNTLDGLMRYDVAILSCEGAQYAQTKPESARRALMDYTAAGGRVFASHWHNIWLQLGPDPWPRTATWDFQLDPGEPFTSHVDMSFPKGQALSEWLMSVDASDTPGELQIRDPQHTISAVNEELTTRWTFSEAPEPAGVQYFTFNTPLTQPDGSPMAPENQCGRVVYTDIHVSSGDYIGHPFPSGCITQELSPQEKVLMFMLFDLSACVTPDDQAPPIPQIQ</sequence>
<gene>
    <name evidence="3" type="ORF">CMC5_081600</name>
</gene>
<dbReference type="KEGG" id="ccro:CMC5_081600"/>
<feature type="compositionally biased region" description="Gly residues" evidence="1">
    <location>
        <begin position="36"/>
        <end position="54"/>
    </location>
</feature>
<feature type="region of interest" description="Disordered" evidence="1">
    <location>
        <begin position="31"/>
        <end position="54"/>
    </location>
</feature>
<keyword evidence="4" id="KW-1185">Reference proteome</keyword>
<protein>
    <recommendedName>
        <fullName evidence="5">Carboxypeptidase regulatory-like domain-containing protein</fullName>
    </recommendedName>
</protein>
<organism evidence="3 4">
    <name type="scientific">Chondromyces crocatus</name>
    <dbReference type="NCBI Taxonomy" id="52"/>
    <lineage>
        <taxon>Bacteria</taxon>
        <taxon>Pseudomonadati</taxon>
        <taxon>Myxococcota</taxon>
        <taxon>Polyangia</taxon>
        <taxon>Polyangiales</taxon>
        <taxon>Polyangiaceae</taxon>
        <taxon>Chondromyces</taxon>
    </lineage>
</organism>
<feature type="signal peptide" evidence="2">
    <location>
        <begin position="1"/>
        <end position="19"/>
    </location>
</feature>
<proteinExistence type="predicted"/>